<comment type="caution">
    <text evidence="1">The sequence shown here is derived from an EMBL/GenBank/DDBJ whole genome shotgun (WGS) entry which is preliminary data.</text>
</comment>
<evidence type="ECO:0000313" key="2">
    <source>
        <dbReference type="Proteomes" id="UP000293823"/>
    </source>
</evidence>
<protein>
    <submittedName>
        <fullName evidence="1">Uncharacterized protein</fullName>
    </submittedName>
</protein>
<sequence>MVHYNELHPSEPQHHGPFSACAATLTNILDFVQEVCNTEMTEESRSKDSKRFVQLLEQLKNDLARVKSDFPVEKRRLWVGSEIERYEQAVKKTESLSAKFTEIMDLEI</sequence>
<accession>A0A4Q4R6L1</accession>
<organism evidence="1 2">
    <name type="scientific">Alternaria arborescens</name>
    <dbReference type="NCBI Taxonomy" id="156630"/>
    <lineage>
        <taxon>Eukaryota</taxon>
        <taxon>Fungi</taxon>
        <taxon>Dikarya</taxon>
        <taxon>Ascomycota</taxon>
        <taxon>Pezizomycotina</taxon>
        <taxon>Dothideomycetes</taxon>
        <taxon>Pleosporomycetidae</taxon>
        <taxon>Pleosporales</taxon>
        <taxon>Pleosporineae</taxon>
        <taxon>Pleosporaceae</taxon>
        <taxon>Alternaria</taxon>
        <taxon>Alternaria sect. Alternaria</taxon>
    </lineage>
</organism>
<dbReference type="Proteomes" id="UP000293823">
    <property type="component" value="Unassembled WGS sequence"/>
</dbReference>
<keyword evidence="2" id="KW-1185">Reference proteome</keyword>
<dbReference type="OrthoDB" id="10278984at2759"/>
<dbReference type="EMBL" id="PEJP01000045">
    <property type="protein sequence ID" value="RYO52004.1"/>
    <property type="molecule type" value="Genomic_DNA"/>
</dbReference>
<reference evidence="2" key="1">
    <citation type="journal article" date="2019" name="bioRxiv">
        <title>Genomics, evolutionary history and diagnostics of the Alternaria alternata species group including apple and Asian pear pathotypes.</title>
        <authorList>
            <person name="Armitage A.D."/>
            <person name="Cockerton H.M."/>
            <person name="Sreenivasaprasad S."/>
            <person name="Woodhall J.W."/>
            <person name="Lane C.R."/>
            <person name="Harrison R.J."/>
            <person name="Clarkson J.P."/>
        </authorList>
    </citation>
    <scope>NUCLEOTIDE SEQUENCE [LARGE SCALE GENOMIC DNA]</scope>
    <source>
        <strain evidence="2">RGR 97.0016</strain>
    </source>
</reference>
<evidence type="ECO:0000313" key="1">
    <source>
        <dbReference type="EMBL" id="RYO52004.1"/>
    </source>
</evidence>
<dbReference type="AlphaFoldDB" id="A0A4Q4R6L1"/>
<gene>
    <name evidence="1" type="ORF">AA0113_g9658</name>
</gene>
<name>A0A4Q4R6L1_9PLEO</name>
<proteinExistence type="predicted"/>